<dbReference type="Proteomes" id="UP000831804">
    <property type="component" value="Segment"/>
</dbReference>
<reference evidence="2" key="1">
    <citation type="journal article" date="2019" name="Viruses">
        <title>A Nymphalid-Infecting Group I Alphabaculovirus Isolated from the Major Passion Fruit Caterpillar Pest Dione juno juno (Lepidoptera: Nymphalidae).</title>
        <authorList>
            <person name="Ribeiro B.M."/>
            <person name="Dos Santos E.R."/>
            <person name="Trentin L.B."/>
            <person name="da Silva L.A."/>
            <person name="de Melo F.L."/>
            <person name="Kitajima E.W."/>
            <person name="Ardisson-Araujo D.M.P."/>
        </authorList>
    </citation>
    <scope>NUCLEOTIDE SEQUENCE</scope>
    <source>
        <strain evidence="2">Araguari-MG</strain>
    </source>
</reference>
<name>A0AAE6H3R5_9ABAC</name>
<feature type="region of interest" description="Disordered" evidence="1">
    <location>
        <begin position="223"/>
        <end position="257"/>
    </location>
</feature>
<protein>
    <recommendedName>
        <fullName evidence="4">F-box domain-containing protein</fullName>
    </recommendedName>
</protein>
<dbReference type="EMBL" id="MK558262">
    <property type="protein sequence ID" value="QDL56932.1"/>
    <property type="molecule type" value="Genomic_DNA"/>
</dbReference>
<keyword evidence="3" id="KW-1185">Reference proteome</keyword>
<proteinExistence type="predicted"/>
<organism evidence="2 3">
    <name type="scientific">Dione juno nucleopolyhedrovirus</name>
    <dbReference type="NCBI Taxonomy" id="2594175"/>
    <lineage>
        <taxon>Viruses</taxon>
        <taxon>Viruses incertae sedis</taxon>
        <taxon>Naldaviricetes</taxon>
        <taxon>Lefavirales</taxon>
        <taxon>Baculoviridae</taxon>
        <taxon>Alphabaculovirus</taxon>
        <taxon>Alphabaculovirus dijunonis</taxon>
    </lineage>
</organism>
<evidence type="ECO:0008006" key="4">
    <source>
        <dbReference type="Google" id="ProtNLM"/>
    </source>
</evidence>
<evidence type="ECO:0000256" key="1">
    <source>
        <dbReference type="SAM" id="MobiDB-lite"/>
    </source>
</evidence>
<sequence>MMSLQQQQQEEERLVRQQRAARLARLYKAKMQSAEFRSKQSVAECDQARLARRQRADKMARLYKAKMQSEKFRKQTTNTNSDAAATFEFDECDENALAQAVDAAEVIVIDDDEPMSASTSADDEINDEMLIAAVDAASSSSSSTTDDDIDDETLAKAVDVAEMDDDIADEELVSAVNAVCLQDGGRIDVSPPPFVKNDGFDEALLQIACQTEAAKTSVIVNATLNKRSRKRKQPAPKKTTKRVKQTQGAPKKTPNKQKVKQTLFDQSLFSRLPVEMIQNVLSYVSIRDKINFDKCYNTIFSPYLPVKLVGEEVHIHNSDNYINCSIKSYRREGVTPIEWRHRLISNGELIKKPNNYQLCEYTFILIDNDFFGEVPRLHRYVKNNFEPDSYEAYVCHFLIHKKYLEYSCKVF</sequence>
<feature type="compositionally biased region" description="Basic residues" evidence="1">
    <location>
        <begin position="226"/>
        <end position="244"/>
    </location>
</feature>
<evidence type="ECO:0000313" key="2">
    <source>
        <dbReference type="EMBL" id="QDL56932.1"/>
    </source>
</evidence>
<gene>
    <name evidence="2" type="ORF">DijuNPV-ORF-8</name>
</gene>
<accession>A0AAE6H3R5</accession>
<evidence type="ECO:0000313" key="3">
    <source>
        <dbReference type="Proteomes" id="UP000831804"/>
    </source>
</evidence>